<reference evidence="8" key="2">
    <citation type="submission" date="2025-08" db="UniProtKB">
        <authorList>
            <consortium name="Ensembl"/>
        </authorList>
    </citation>
    <scope>IDENTIFICATION</scope>
</reference>
<accession>A0A670HX69</accession>
<dbReference type="GO" id="GO:0043111">
    <property type="term" value="P:replication fork arrest"/>
    <property type="evidence" value="ECO:0007669"/>
    <property type="project" value="TreeGrafter"/>
</dbReference>
<feature type="domain" description="Timeless N-terminal" evidence="6">
    <location>
        <begin position="24"/>
        <end position="122"/>
    </location>
</feature>
<feature type="domain" description="Timeless N-terminal" evidence="6">
    <location>
        <begin position="123"/>
        <end position="263"/>
    </location>
</feature>
<dbReference type="Pfam" id="PF05029">
    <property type="entry name" value="TIMELESS_C"/>
    <property type="match status" value="1"/>
</dbReference>
<evidence type="ECO:0000256" key="5">
    <source>
        <dbReference type="SAM" id="MobiDB-lite"/>
    </source>
</evidence>
<feature type="domain" description="Timeless C-terminal" evidence="7">
    <location>
        <begin position="955"/>
        <end position="1036"/>
    </location>
</feature>
<dbReference type="InterPro" id="IPR007725">
    <property type="entry name" value="TIMELESS_C"/>
</dbReference>
<comment type="subcellular location">
    <subcellularLocation>
        <location evidence="1">Nucleus</location>
    </subcellularLocation>
</comment>
<dbReference type="PANTHER" id="PTHR22940:SF4">
    <property type="entry name" value="PROTEIN TIMELESS HOMOLOG"/>
    <property type="match status" value="1"/>
</dbReference>
<dbReference type="Pfam" id="PF04821">
    <property type="entry name" value="TIMELESS"/>
    <property type="match status" value="2"/>
</dbReference>
<keyword evidence="4" id="KW-0131">Cell cycle</keyword>
<evidence type="ECO:0000256" key="4">
    <source>
        <dbReference type="ARBA" id="ARBA00023306"/>
    </source>
</evidence>
<name>A0A670HX69_PODMU</name>
<dbReference type="PANTHER" id="PTHR22940">
    <property type="entry name" value="TIMEOUT/TIMELESS-2"/>
    <property type="match status" value="1"/>
</dbReference>
<evidence type="ECO:0000313" key="8">
    <source>
        <dbReference type="Ensembl" id="ENSPMRP00000004166.1"/>
    </source>
</evidence>
<feature type="region of interest" description="Disordered" evidence="5">
    <location>
        <begin position="626"/>
        <end position="646"/>
    </location>
</feature>
<dbReference type="GO" id="GO:0031298">
    <property type="term" value="C:replication fork protection complex"/>
    <property type="evidence" value="ECO:0007669"/>
    <property type="project" value="TreeGrafter"/>
</dbReference>
<protein>
    <submittedName>
        <fullName evidence="8">Timeless circadian regulator</fullName>
    </submittedName>
</protein>
<evidence type="ECO:0000256" key="2">
    <source>
        <dbReference type="ARBA" id="ARBA00008174"/>
    </source>
</evidence>
<reference evidence="8" key="3">
    <citation type="submission" date="2025-09" db="UniProtKB">
        <authorList>
            <consortium name="Ensembl"/>
        </authorList>
    </citation>
    <scope>IDENTIFICATION</scope>
</reference>
<comment type="similarity">
    <text evidence="2">Belongs to the timeless family.</text>
</comment>
<evidence type="ECO:0000313" key="9">
    <source>
        <dbReference type="Proteomes" id="UP000472272"/>
    </source>
</evidence>
<dbReference type="GO" id="GO:0048511">
    <property type="term" value="P:rhythmic process"/>
    <property type="evidence" value="ECO:0007669"/>
    <property type="project" value="UniProtKB-KW"/>
</dbReference>
<sequence>MDLYMMNCELLATCSALGFLEGDTYHKEPDCLESVKDLIRYLRHEDETRDIRQQLGAAQILQNDLIPIIVQYPQDKQLFDAVIRLMVNLTQPAVLCFGKLPQEASFRHHFLQIVSYLQAYKEDWEQRQEEDNLLIERILLLVRNVLHVPADPDEEKNIDDDANTHDRVLWAIHISGMDDLLKFLASSQSEQQWSLHVLEIISLMFRDQNPEQLAATGQARSAKEQSADAAELEHLRQKELAERKSRVLQRSSRHSRFGGCYVIQGLKSFGDRDVVMHKGLQNVKNYSHDLAKEVRRVPKRRQLARDGEGVSRRSALNVRLFLKEFCVEFLENCYNRLMCLVKDHLIREKAQQHDETYYLWAMAFFMAFNRASSFQPQLVSETVGVRTFYFIEQSLTKYYEMLLMDKKEATSWSRRMHLALKAYQELLTTVHEMDHSQEEALRNSSHIIKNNIFYLMEYRELFLTLFRKFDATKQPRSFLKDLVETTHLFVKMLERFCKGRSSLVVQVYCKKIKRKKKPARSAVQPRAPEELEKMWTRLAEQIDKCIKPLPEDVVPFDAASEIPLEEQRAEAMVRIQDSLLAGQAPEALSLLAEVWPEGDVFGSSSLGPDEETELLRQIFFATLPRQTAPETDEPEEAAEEEEVAEEELASVNVSEREFNFLDYMKRFASASVVKAYVLLFKNYQQNSAHTNHCVVKMLHRIACDLKMEALLFQLSVFCLFNRLLSDPAAGAYKELVTFAKYIVGKFFALAASNKKAYVELLFWKNTAVIREMTEGYALAEEDETSNSLKAVQWTEEDEEELRELFYKYKEVEGEDILNNILAHLTTRNWTRKQVAKRLVRLGLAKSLRDFPRERKGTRIALWTEDQELELQRLFEEFRDTDDILANVMRHITAKRSKARVIEKLLSMGLVSDRKELYKKRRRKPGSLAAVWHPLSVLFVLFSCMGEPLHLSTPFVFVGLSGPLLWLQNCLNRTASDREEDGCAQPVPLVPLSEENEDAMEHKRFQKLLRKLGIRAPASEQESFWRIPAKLSPEQLRQAAASIASKEVETKEETNEQEAAPLYLMGPPAAAAAPLLCDFRSHPEAKFLTRGTIPGLAESVT</sequence>
<proteinExistence type="inferred from homology"/>
<dbReference type="InterPro" id="IPR044998">
    <property type="entry name" value="Timeless"/>
</dbReference>
<dbReference type="GO" id="GO:0000076">
    <property type="term" value="P:DNA replication checkpoint signaling"/>
    <property type="evidence" value="ECO:0007669"/>
    <property type="project" value="TreeGrafter"/>
</dbReference>
<evidence type="ECO:0000256" key="1">
    <source>
        <dbReference type="ARBA" id="ARBA00004123"/>
    </source>
</evidence>
<feature type="compositionally biased region" description="Acidic residues" evidence="5">
    <location>
        <begin position="630"/>
        <end position="646"/>
    </location>
</feature>
<dbReference type="InterPro" id="IPR006906">
    <property type="entry name" value="Timeless_N"/>
</dbReference>
<evidence type="ECO:0000259" key="7">
    <source>
        <dbReference type="Pfam" id="PF05029"/>
    </source>
</evidence>
<gene>
    <name evidence="8" type="primary">TIMELESS</name>
</gene>
<dbReference type="Pfam" id="PF26019">
    <property type="entry name" value="HTH_TIMELESS"/>
    <property type="match status" value="2"/>
</dbReference>
<reference evidence="8 9" key="1">
    <citation type="journal article" date="2019" name="Proc. Natl. Acad. Sci. U.S.A.">
        <title>Regulatory changes in pterin and carotenoid genes underlie balanced color polymorphisms in the wall lizard.</title>
        <authorList>
            <person name="Andrade P."/>
            <person name="Pinho C."/>
            <person name="Perez I de Lanuza G."/>
            <person name="Afonso S."/>
            <person name="Brejcha J."/>
            <person name="Rubin C.J."/>
            <person name="Wallerman O."/>
            <person name="Pereira P."/>
            <person name="Sabatino S.J."/>
            <person name="Bellati A."/>
            <person name="Pellitteri-Rosa D."/>
            <person name="Bosakova Z."/>
            <person name="Bunikis I."/>
            <person name="Carretero M.A."/>
            <person name="Feiner N."/>
            <person name="Marsik P."/>
            <person name="Pauperio F."/>
            <person name="Salvi D."/>
            <person name="Soler L."/>
            <person name="While G.M."/>
            <person name="Uller T."/>
            <person name="Font E."/>
            <person name="Andersson L."/>
            <person name="Carneiro M."/>
        </authorList>
    </citation>
    <scope>NUCLEOTIDE SEQUENCE</scope>
</reference>
<dbReference type="Proteomes" id="UP000472272">
    <property type="component" value="Chromosome 2"/>
</dbReference>
<dbReference type="Ensembl" id="ENSPMRT00000004448.1">
    <property type="protein sequence ID" value="ENSPMRP00000004166.1"/>
    <property type="gene ID" value="ENSPMRG00000002832.1"/>
</dbReference>
<evidence type="ECO:0000256" key="3">
    <source>
        <dbReference type="ARBA" id="ARBA00023242"/>
    </source>
</evidence>
<keyword evidence="9" id="KW-1185">Reference proteome</keyword>
<organism evidence="8 9">
    <name type="scientific">Podarcis muralis</name>
    <name type="common">Wall lizard</name>
    <name type="synonym">Lacerta muralis</name>
    <dbReference type="NCBI Taxonomy" id="64176"/>
    <lineage>
        <taxon>Eukaryota</taxon>
        <taxon>Metazoa</taxon>
        <taxon>Chordata</taxon>
        <taxon>Craniata</taxon>
        <taxon>Vertebrata</taxon>
        <taxon>Euteleostomi</taxon>
        <taxon>Lepidosauria</taxon>
        <taxon>Squamata</taxon>
        <taxon>Bifurcata</taxon>
        <taxon>Unidentata</taxon>
        <taxon>Episquamata</taxon>
        <taxon>Laterata</taxon>
        <taxon>Lacertibaenia</taxon>
        <taxon>Lacertidae</taxon>
        <taxon>Podarcis</taxon>
    </lineage>
</organism>
<dbReference type="GeneTree" id="ENSGT00390000015124"/>
<dbReference type="GO" id="GO:0003677">
    <property type="term" value="F:DNA binding"/>
    <property type="evidence" value="ECO:0007669"/>
    <property type="project" value="TreeGrafter"/>
</dbReference>
<keyword evidence="3" id="KW-0539">Nucleus</keyword>
<dbReference type="AlphaFoldDB" id="A0A670HX69"/>
<dbReference type="GO" id="GO:0006281">
    <property type="term" value="P:DNA repair"/>
    <property type="evidence" value="ECO:0007669"/>
    <property type="project" value="TreeGrafter"/>
</dbReference>
<evidence type="ECO:0000259" key="6">
    <source>
        <dbReference type="Pfam" id="PF04821"/>
    </source>
</evidence>